<organism evidence="1 2">
    <name type="scientific">Paucimonas lemoignei</name>
    <name type="common">Pseudomonas lemoignei</name>
    <dbReference type="NCBI Taxonomy" id="29443"/>
    <lineage>
        <taxon>Bacteria</taxon>
        <taxon>Pseudomonadati</taxon>
        <taxon>Pseudomonadota</taxon>
        <taxon>Betaproteobacteria</taxon>
        <taxon>Burkholderiales</taxon>
        <taxon>Burkholderiaceae</taxon>
        <taxon>Paucimonas</taxon>
    </lineage>
</organism>
<accession>A0A4R3HQG0</accession>
<dbReference type="AlphaFoldDB" id="A0A4R3HQG0"/>
<gene>
    <name evidence="1" type="ORF">EDC30_11851</name>
</gene>
<evidence type="ECO:0000313" key="2">
    <source>
        <dbReference type="Proteomes" id="UP000295382"/>
    </source>
</evidence>
<name>A0A4R3HQG0_PAULE</name>
<proteinExistence type="predicted"/>
<sequence length="107" mass="12429">MATVQAFKERYSGTKLANFCKIGCATSLPFPVNPHKAKQDRTVPLIKDRNTHRLFIKFSRRNFEALRLNLNWLDTYATIGNGDAIDRTIYLYRLEPEHTIFKTRAVL</sequence>
<protein>
    <submittedName>
        <fullName evidence="1">Uncharacterized protein</fullName>
    </submittedName>
</protein>
<dbReference type="EMBL" id="SLZQ01000018">
    <property type="protein sequence ID" value="TCS33110.1"/>
    <property type="molecule type" value="Genomic_DNA"/>
</dbReference>
<keyword evidence="2" id="KW-1185">Reference proteome</keyword>
<dbReference type="Proteomes" id="UP000295382">
    <property type="component" value="Unassembled WGS sequence"/>
</dbReference>
<evidence type="ECO:0000313" key="1">
    <source>
        <dbReference type="EMBL" id="TCS33110.1"/>
    </source>
</evidence>
<reference evidence="1 2" key="1">
    <citation type="submission" date="2019-03" db="EMBL/GenBank/DDBJ databases">
        <title>Genomic Encyclopedia of Type Strains, Phase IV (KMG-IV): sequencing the most valuable type-strain genomes for metagenomic binning, comparative biology and taxonomic classification.</title>
        <authorList>
            <person name="Goeker M."/>
        </authorList>
    </citation>
    <scope>NUCLEOTIDE SEQUENCE [LARGE SCALE GENOMIC DNA]</scope>
    <source>
        <strain evidence="1 2">DSM 7445</strain>
    </source>
</reference>
<comment type="caution">
    <text evidence="1">The sequence shown here is derived from an EMBL/GenBank/DDBJ whole genome shotgun (WGS) entry which is preliminary data.</text>
</comment>